<organism evidence="3">
    <name type="scientific">Opuntia streptacantha</name>
    <name type="common">Prickly pear cactus</name>
    <name type="synonym">Opuntia cardona</name>
    <dbReference type="NCBI Taxonomy" id="393608"/>
    <lineage>
        <taxon>Eukaryota</taxon>
        <taxon>Viridiplantae</taxon>
        <taxon>Streptophyta</taxon>
        <taxon>Embryophyta</taxon>
        <taxon>Tracheophyta</taxon>
        <taxon>Spermatophyta</taxon>
        <taxon>Magnoliopsida</taxon>
        <taxon>eudicotyledons</taxon>
        <taxon>Gunneridae</taxon>
        <taxon>Pentapetalae</taxon>
        <taxon>Caryophyllales</taxon>
        <taxon>Cactineae</taxon>
        <taxon>Cactaceae</taxon>
        <taxon>Opuntioideae</taxon>
        <taxon>Opuntia</taxon>
    </lineage>
</organism>
<sequence length="193" mass="20381">MSPQKAKQTHPPKGTALTSVNSTNKHSYINITNKLHKGGSKPIPIPQQTEKTHQLGPYKEASSPSSLLFLLEESVNISTSSKFWRLKYISTLCSSSPPSFKASRGSSAARGCPLCIAKALANKMPSGPKGAGSRAQASPGGAEAVLAPPVPALSGFSIEFLLGFALIMALTLFLGEKVTQLSLKRGILRGSRH</sequence>
<keyword evidence="2" id="KW-0812">Transmembrane</keyword>
<dbReference type="EMBL" id="GISG01283746">
    <property type="protein sequence ID" value="MBA4679533.1"/>
    <property type="molecule type" value="Transcribed_RNA"/>
</dbReference>
<name>A0A7C9B1E7_OPUST</name>
<reference evidence="3" key="2">
    <citation type="submission" date="2020-07" db="EMBL/GenBank/DDBJ databases">
        <authorList>
            <person name="Vera ALvarez R."/>
            <person name="Arias-Moreno D.M."/>
            <person name="Jimenez-Jacinto V."/>
            <person name="Jimenez-Bremont J.F."/>
            <person name="Swaminathan K."/>
            <person name="Moose S.P."/>
            <person name="Guerrero-Gonzalez M.L."/>
            <person name="Marino-Ramirez L."/>
            <person name="Landsman D."/>
            <person name="Rodriguez-Kessler M."/>
            <person name="Delgado-Sanchez P."/>
        </authorList>
    </citation>
    <scope>NUCLEOTIDE SEQUENCE</scope>
    <source>
        <tissue evidence="3">Cladode</tissue>
    </source>
</reference>
<feature type="compositionally biased region" description="Polar residues" evidence="1">
    <location>
        <begin position="16"/>
        <end position="33"/>
    </location>
</feature>
<dbReference type="AlphaFoldDB" id="A0A7C9B1E7"/>
<accession>A0A7C9B1E7</accession>
<evidence type="ECO:0000256" key="1">
    <source>
        <dbReference type="SAM" id="MobiDB-lite"/>
    </source>
</evidence>
<keyword evidence="2" id="KW-0472">Membrane</keyword>
<evidence type="ECO:0000313" key="3">
    <source>
        <dbReference type="EMBL" id="MBA4679533.1"/>
    </source>
</evidence>
<keyword evidence="2" id="KW-1133">Transmembrane helix</keyword>
<protein>
    <submittedName>
        <fullName evidence="3">Uncharacterized protein</fullName>
    </submittedName>
</protein>
<feature type="transmembrane region" description="Helical" evidence="2">
    <location>
        <begin position="156"/>
        <end position="175"/>
    </location>
</feature>
<proteinExistence type="predicted"/>
<reference evidence="3" key="1">
    <citation type="journal article" date="2013" name="J. Plant Res.">
        <title>Effect of fungi and light on seed germination of three Opuntia species from semiarid lands of central Mexico.</title>
        <authorList>
            <person name="Delgado-Sanchez P."/>
            <person name="Jimenez-Bremont J.F."/>
            <person name="Guerrero-Gonzalez Mde L."/>
            <person name="Flores J."/>
        </authorList>
    </citation>
    <scope>NUCLEOTIDE SEQUENCE</scope>
    <source>
        <tissue evidence="3">Cladode</tissue>
    </source>
</reference>
<feature type="region of interest" description="Disordered" evidence="1">
    <location>
        <begin position="1"/>
        <end position="58"/>
    </location>
</feature>
<evidence type="ECO:0000256" key="2">
    <source>
        <dbReference type="SAM" id="Phobius"/>
    </source>
</evidence>